<dbReference type="KEGG" id="tva:4751018"/>
<proteinExistence type="predicted"/>
<dbReference type="FunFam" id="3.20.20.60:FF:000013">
    <property type="entry name" value="Citrate lyase beta subunit"/>
    <property type="match status" value="1"/>
</dbReference>
<dbReference type="AlphaFoldDB" id="A2FP65"/>
<dbReference type="InterPro" id="IPR040442">
    <property type="entry name" value="Pyrv_kinase-like_dom_sf"/>
</dbReference>
<evidence type="ECO:0000256" key="4">
    <source>
        <dbReference type="PIRSR" id="PIRSR015582-1"/>
    </source>
</evidence>
<reference evidence="7" key="1">
    <citation type="submission" date="2006-10" db="EMBL/GenBank/DDBJ databases">
        <authorList>
            <person name="Amadeo P."/>
            <person name="Zhao Q."/>
            <person name="Wortman J."/>
            <person name="Fraser-Liggett C."/>
            <person name="Carlton J."/>
        </authorList>
    </citation>
    <scope>NUCLEOTIDE SEQUENCE</scope>
    <source>
        <strain evidence="7">G3</strain>
    </source>
</reference>
<keyword evidence="8" id="KW-1185">Reference proteome</keyword>
<evidence type="ECO:0000313" key="8">
    <source>
        <dbReference type="Proteomes" id="UP000001542"/>
    </source>
</evidence>
<dbReference type="Gene3D" id="3.20.20.60">
    <property type="entry name" value="Phosphoenolpyruvate-binding domains"/>
    <property type="match status" value="1"/>
</dbReference>
<evidence type="ECO:0000256" key="5">
    <source>
        <dbReference type="PIRSR" id="PIRSR015582-2"/>
    </source>
</evidence>
<dbReference type="EMBL" id="DS113920">
    <property type="protein sequence ID" value="EAX93300.1"/>
    <property type="molecule type" value="Genomic_DNA"/>
</dbReference>
<dbReference type="InterPro" id="IPR011206">
    <property type="entry name" value="Citrate_lyase_beta/mcl1/mcl2"/>
</dbReference>
<evidence type="ECO:0000256" key="2">
    <source>
        <dbReference type="ARBA" id="ARBA00022723"/>
    </source>
</evidence>
<accession>A2FP65</accession>
<dbReference type="GO" id="GO:0016829">
    <property type="term" value="F:lyase activity"/>
    <property type="evidence" value="ECO:0007669"/>
    <property type="project" value="UniProtKB-KW"/>
</dbReference>
<evidence type="ECO:0000259" key="6">
    <source>
        <dbReference type="Pfam" id="PF03328"/>
    </source>
</evidence>
<feature type="binding site" evidence="4">
    <location>
        <position position="142"/>
    </location>
    <ligand>
        <name>substrate</name>
    </ligand>
</feature>
<reference evidence="7" key="2">
    <citation type="journal article" date="2007" name="Science">
        <title>Draft genome sequence of the sexually transmitted pathogen Trichomonas vaginalis.</title>
        <authorList>
            <person name="Carlton J.M."/>
            <person name="Hirt R.P."/>
            <person name="Silva J.C."/>
            <person name="Delcher A.L."/>
            <person name="Schatz M."/>
            <person name="Zhao Q."/>
            <person name="Wortman J.R."/>
            <person name="Bidwell S.L."/>
            <person name="Alsmark U.C.M."/>
            <person name="Besteiro S."/>
            <person name="Sicheritz-Ponten T."/>
            <person name="Noel C.J."/>
            <person name="Dacks J.B."/>
            <person name="Foster P.G."/>
            <person name="Simillion C."/>
            <person name="Van de Peer Y."/>
            <person name="Miranda-Saavedra D."/>
            <person name="Barton G.J."/>
            <person name="Westrop G.D."/>
            <person name="Mueller S."/>
            <person name="Dessi D."/>
            <person name="Fiori P.L."/>
            <person name="Ren Q."/>
            <person name="Paulsen I."/>
            <person name="Zhang H."/>
            <person name="Bastida-Corcuera F.D."/>
            <person name="Simoes-Barbosa A."/>
            <person name="Brown M.T."/>
            <person name="Hayes R.D."/>
            <person name="Mukherjee M."/>
            <person name="Okumura C.Y."/>
            <person name="Schneider R."/>
            <person name="Smith A.J."/>
            <person name="Vanacova S."/>
            <person name="Villalvazo M."/>
            <person name="Haas B.J."/>
            <person name="Pertea M."/>
            <person name="Feldblyum T.V."/>
            <person name="Utterback T.R."/>
            <person name="Shu C.L."/>
            <person name="Osoegawa K."/>
            <person name="de Jong P.J."/>
            <person name="Hrdy I."/>
            <person name="Horvathova L."/>
            <person name="Zubacova Z."/>
            <person name="Dolezal P."/>
            <person name="Malik S.B."/>
            <person name="Logsdon J.M. Jr."/>
            <person name="Henze K."/>
            <person name="Gupta A."/>
            <person name="Wang C.C."/>
            <person name="Dunne R.L."/>
            <person name="Upcroft J.A."/>
            <person name="Upcroft P."/>
            <person name="White O."/>
            <person name="Salzberg S.L."/>
            <person name="Tang P."/>
            <person name="Chiu C.-H."/>
            <person name="Lee Y.-S."/>
            <person name="Embley T.M."/>
            <person name="Coombs G.H."/>
            <person name="Mottram J.C."/>
            <person name="Tachezy J."/>
            <person name="Fraser-Liggett C.M."/>
            <person name="Johnson P.J."/>
        </authorList>
    </citation>
    <scope>NUCLEOTIDE SEQUENCE [LARGE SCALE GENOMIC DNA]</scope>
    <source>
        <strain evidence="7">G3</strain>
    </source>
</reference>
<feature type="binding site" evidence="4">
    <location>
        <position position="80"/>
    </location>
    <ligand>
        <name>substrate</name>
    </ligand>
</feature>
<evidence type="ECO:0000256" key="3">
    <source>
        <dbReference type="ARBA" id="ARBA00022842"/>
    </source>
</evidence>
<dbReference type="RefSeq" id="XP_001306230.1">
    <property type="nucleotide sequence ID" value="XM_001306229.1"/>
</dbReference>
<protein>
    <submittedName>
        <fullName evidence="7">Citrate lyase beta like, putative</fullName>
    </submittedName>
</protein>
<dbReference type="VEuPathDB" id="TrichDB:TVAG_277050"/>
<dbReference type="GO" id="GO:0000287">
    <property type="term" value="F:magnesium ion binding"/>
    <property type="evidence" value="ECO:0000318"/>
    <property type="project" value="GO_Central"/>
</dbReference>
<sequence>MSQKFDVKTVISGIKPRRAILYAPSMEMKKLEKAALLKELDTVCFDLEDGVPATLKSAARKNILEYLNKDSKVIPELAIRINSVDSEDSAFDLNEIMLNPVASKRIQTVIIPKVEDPEEVRYVSRWLRLNKATHAKILAMIETPLGLTRVSEICKSSPRVDGVIFGAEDYRSAAGIQRGSIEPVQYARSAIVAAARAAHIQAIDMTSTNFKDAEVVAKEALSTRAYGFTGKQVIHPMQIKAVNKAFTPDEKEVKACKDLITKFVITTYIDGKGVFGSDGNMIELPHIADACRRLMLAGLSVDAIQAIADAPLKK</sequence>
<name>A2FP65_TRIV3</name>
<feature type="domain" description="HpcH/HpaI aldolase/citrate lyase" evidence="6">
    <location>
        <begin position="18"/>
        <end position="236"/>
    </location>
</feature>
<keyword evidence="7" id="KW-0456">Lyase</keyword>
<dbReference type="InParanoid" id="A2FP65"/>
<keyword evidence="3 5" id="KW-0460">Magnesium</keyword>
<dbReference type="InterPro" id="IPR005000">
    <property type="entry name" value="Aldolase/citrate-lyase_domain"/>
</dbReference>
<comment type="cofactor">
    <cofactor evidence="1">
        <name>Mg(2+)</name>
        <dbReference type="ChEBI" id="CHEBI:18420"/>
    </cofactor>
</comment>
<dbReference type="OMA" id="AWLFCPA"/>
<evidence type="ECO:0000256" key="1">
    <source>
        <dbReference type="ARBA" id="ARBA00001946"/>
    </source>
</evidence>
<evidence type="ECO:0000313" key="7">
    <source>
        <dbReference type="EMBL" id="EAX93300.1"/>
    </source>
</evidence>
<dbReference type="InterPro" id="IPR015813">
    <property type="entry name" value="Pyrv/PenolPyrv_kinase-like_dom"/>
</dbReference>
<dbReference type="Pfam" id="PF03328">
    <property type="entry name" value="HpcH_HpaI"/>
    <property type="match status" value="1"/>
</dbReference>
<feature type="binding site" evidence="5">
    <location>
        <position position="142"/>
    </location>
    <ligand>
        <name>Mg(2+)</name>
        <dbReference type="ChEBI" id="CHEBI:18420"/>
    </ligand>
</feature>
<dbReference type="Proteomes" id="UP000001542">
    <property type="component" value="Unassembled WGS sequence"/>
</dbReference>
<keyword evidence="2 5" id="KW-0479">Metal-binding</keyword>
<dbReference type="SMR" id="A2FP65"/>
<dbReference type="STRING" id="5722.A2FP65"/>
<gene>
    <name evidence="7" type="ORF">TVAG_277050</name>
</gene>
<dbReference type="PIRSF" id="PIRSF015582">
    <property type="entry name" value="Cit_lyase_B"/>
    <property type="match status" value="1"/>
</dbReference>
<organism evidence="7 8">
    <name type="scientific">Trichomonas vaginalis (strain ATCC PRA-98 / G3)</name>
    <dbReference type="NCBI Taxonomy" id="412133"/>
    <lineage>
        <taxon>Eukaryota</taxon>
        <taxon>Metamonada</taxon>
        <taxon>Parabasalia</taxon>
        <taxon>Trichomonadida</taxon>
        <taxon>Trichomonadidae</taxon>
        <taxon>Trichomonas</taxon>
    </lineage>
</organism>
<dbReference type="PANTHER" id="PTHR32308:SF0">
    <property type="entry name" value="HPCH_HPAI ALDOLASE_CITRATE LYASE DOMAIN-CONTAINING PROTEIN"/>
    <property type="match status" value="1"/>
</dbReference>
<dbReference type="PANTHER" id="PTHR32308">
    <property type="entry name" value="LYASE BETA SUBUNIT, PUTATIVE (AFU_ORTHOLOGUE AFUA_4G13030)-RELATED"/>
    <property type="match status" value="1"/>
</dbReference>
<feature type="binding site" evidence="5">
    <location>
        <position position="169"/>
    </location>
    <ligand>
        <name>Mg(2+)</name>
        <dbReference type="ChEBI" id="CHEBI:18420"/>
    </ligand>
</feature>
<dbReference type="OrthoDB" id="1773at2759"/>
<dbReference type="VEuPathDB" id="TrichDB:TVAGG3_0154680"/>
<dbReference type="eggNOG" id="ENOG502QQPK">
    <property type="taxonomic scope" value="Eukaryota"/>
</dbReference>
<dbReference type="SUPFAM" id="SSF51621">
    <property type="entry name" value="Phosphoenolpyruvate/pyruvate domain"/>
    <property type="match status" value="1"/>
</dbReference>
<dbReference type="GO" id="GO:0006107">
    <property type="term" value="P:oxaloacetate metabolic process"/>
    <property type="evidence" value="ECO:0000318"/>
    <property type="project" value="GO_Central"/>
</dbReference>